<sequence length="239" mass="26395">MAGEMKKFVSTGTLLPTDLESPTLSFRSDPPNKSDFHLSFDSDSTSISSSTDFLDSIHRIFALDTQSLNDVSPSSDSPRRLNFGKKHMAPQPPIRKRQTSEPGDGEDAEVARCLSKSRSEERLDTISSNKMLRSKSPGYINQGLPAQRPNSVGPRFSSKKIKLKAAFRIATLHSPNSKRKSTKKSKHQDENSDGRTSRAKKSMQVDPSTMEIYMHGFGYVPSDLVGHDAEFEVCGTSPD</sequence>
<name>K1QB17_MAGGI</name>
<dbReference type="InParanoid" id="K1QB17"/>
<evidence type="ECO:0000256" key="1">
    <source>
        <dbReference type="SAM" id="MobiDB-lite"/>
    </source>
</evidence>
<feature type="compositionally biased region" description="Polar residues" evidence="1">
    <location>
        <begin position="65"/>
        <end position="76"/>
    </location>
</feature>
<feature type="compositionally biased region" description="Basic and acidic residues" evidence="1">
    <location>
        <begin position="30"/>
        <end position="40"/>
    </location>
</feature>
<feature type="region of interest" description="Disordered" evidence="1">
    <location>
        <begin position="169"/>
        <end position="207"/>
    </location>
</feature>
<feature type="compositionally biased region" description="Basic residues" evidence="1">
    <location>
        <begin position="176"/>
        <end position="186"/>
    </location>
</feature>
<feature type="compositionally biased region" description="Basic and acidic residues" evidence="1">
    <location>
        <begin position="187"/>
        <end position="196"/>
    </location>
</feature>
<evidence type="ECO:0000313" key="2">
    <source>
        <dbReference type="EMBL" id="EKC33967.1"/>
    </source>
</evidence>
<feature type="region of interest" description="Disordered" evidence="1">
    <location>
        <begin position="65"/>
        <end position="157"/>
    </location>
</feature>
<organism evidence="2">
    <name type="scientific">Magallana gigas</name>
    <name type="common">Pacific oyster</name>
    <name type="synonym">Crassostrea gigas</name>
    <dbReference type="NCBI Taxonomy" id="29159"/>
    <lineage>
        <taxon>Eukaryota</taxon>
        <taxon>Metazoa</taxon>
        <taxon>Spiralia</taxon>
        <taxon>Lophotrochozoa</taxon>
        <taxon>Mollusca</taxon>
        <taxon>Bivalvia</taxon>
        <taxon>Autobranchia</taxon>
        <taxon>Pteriomorphia</taxon>
        <taxon>Ostreida</taxon>
        <taxon>Ostreoidea</taxon>
        <taxon>Ostreidae</taxon>
        <taxon>Magallana</taxon>
    </lineage>
</organism>
<reference evidence="2" key="1">
    <citation type="journal article" date="2012" name="Nature">
        <title>The oyster genome reveals stress adaptation and complexity of shell formation.</title>
        <authorList>
            <person name="Zhang G."/>
            <person name="Fang X."/>
            <person name="Guo X."/>
            <person name="Li L."/>
            <person name="Luo R."/>
            <person name="Xu F."/>
            <person name="Yang P."/>
            <person name="Zhang L."/>
            <person name="Wang X."/>
            <person name="Qi H."/>
            <person name="Xiong Z."/>
            <person name="Que H."/>
            <person name="Xie Y."/>
            <person name="Holland P.W."/>
            <person name="Paps J."/>
            <person name="Zhu Y."/>
            <person name="Wu F."/>
            <person name="Chen Y."/>
            <person name="Wang J."/>
            <person name="Peng C."/>
            <person name="Meng J."/>
            <person name="Yang L."/>
            <person name="Liu J."/>
            <person name="Wen B."/>
            <person name="Zhang N."/>
            <person name="Huang Z."/>
            <person name="Zhu Q."/>
            <person name="Feng Y."/>
            <person name="Mount A."/>
            <person name="Hedgecock D."/>
            <person name="Xu Z."/>
            <person name="Liu Y."/>
            <person name="Domazet-Loso T."/>
            <person name="Du Y."/>
            <person name="Sun X."/>
            <person name="Zhang S."/>
            <person name="Liu B."/>
            <person name="Cheng P."/>
            <person name="Jiang X."/>
            <person name="Li J."/>
            <person name="Fan D."/>
            <person name="Wang W."/>
            <person name="Fu W."/>
            <person name="Wang T."/>
            <person name="Wang B."/>
            <person name="Zhang J."/>
            <person name="Peng Z."/>
            <person name="Li Y."/>
            <person name="Li N."/>
            <person name="Wang J."/>
            <person name="Chen M."/>
            <person name="He Y."/>
            <person name="Tan F."/>
            <person name="Song X."/>
            <person name="Zheng Q."/>
            <person name="Huang R."/>
            <person name="Yang H."/>
            <person name="Du X."/>
            <person name="Chen L."/>
            <person name="Yang M."/>
            <person name="Gaffney P.M."/>
            <person name="Wang S."/>
            <person name="Luo L."/>
            <person name="She Z."/>
            <person name="Ming Y."/>
            <person name="Huang W."/>
            <person name="Zhang S."/>
            <person name="Huang B."/>
            <person name="Zhang Y."/>
            <person name="Qu T."/>
            <person name="Ni P."/>
            <person name="Miao G."/>
            <person name="Wang J."/>
            <person name="Wang Q."/>
            <person name="Steinberg C.E."/>
            <person name="Wang H."/>
            <person name="Li N."/>
            <person name="Qian L."/>
            <person name="Zhang G."/>
            <person name="Li Y."/>
            <person name="Yang H."/>
            <person name="Liu X."/>
            <person name="Wang J."/>
            <person name="Yin Y."/>
            <person name="Wang J."/>
        </authorList>
    </citation>
    <scope>NUCLEOTIDE SEQUENCE [LARGE SCALE GENOMIC DNA]</scope>
    <source>
        <strain evidence="2">05x7-T-G4-1.051#20</strain>
    </source>
</reference>
<accession>K1QB17</accession>
<proteinExistence type="predicted"/>
<dbReference type="EMBL" id="JH816631">
    <property type="protein sequence ID" value="EKC33967.1"/>
    <property type="molecule type" value="Genomic_DNA"/>
</dbReference>
<dbReference type="AlphaFoldDB" id="K1QB17"/>
<feature type="region of interest" description="Disordered" evidence="1">
    <location>
        <begin position="1"/>
        <end position="49"/>
    </location>
</feature>
<feature type="compositionally biased region" description="Polar residues" evidence="1">
    <location>
        <begin position="10"/>
        <end position="26"/>
    </location>
</feature>
<gene>
    <name evidence="2" type="ORF">CGI_10021038</name>
</gene>
<protein>
    <submittedName>
        <fullName evidence="2">Uncharacterized protein</fullName>
    </submittedName>
</protein>
<dbReference type="HOGENOM" id="CLU_1162135_0_0_1"/>